<dbReference type="EMBL" id="JACEFB010000001">
    <property type="protein sequence ID" value="MBA2225098.1"/>
    <property type="molecule type" value="Genomic_DNA"/>
</dbReference>
<name>A0A7V9AAJ7_9BACT</name>
<comment type="caution">
    <text evidence="2">The sequence shown here is derived from an EMBL/GenBank/DDBJ whole genome shotgun (WGS) entry which is preliminary data.</text>
</comment>
<dbReference type="SUPFAM" id="SSF69593">
    <property type="entry name" value="Glycerol-3-phosphate (1)-acyltransferase"/>
    <property type="match status" value="1"/>
</dbReference>
<evidence type="ECO:0000313" key="3">
    <source>
        <dbReference type="Proteomes" id="UP000542342"/>
    </source>
</evidence>
<organism evidence="2 3">
    <name type="scientific">Thermogemmata fonticola</name>
    <dbReference type="NCBI Taxonomy" id="2755323"/>
    <lineage>
        <taxon>Bacteria</taxon>
        <taxon>Pseudomonadati</taxon>
        <taxon>Planctomycetota</taxon>
        <taxon>Planctomycetia</taxon>
        <taxon>Gemmatales</taxon>
        <taxon>Gemmataceae</taxon>
        <taxon>Thermogemmata</taxon>
    </lineage>
</organism>
<evidence type="ECO:0000259" key="1">
    <source>
        <dbReference type="SMART" id="SM00563"/>
    </source>
</evidence>
<dbReference type="SMART" id="SM00563">
    <property type="entry name" value="PlsC"/>
    <property type="match status" value="1"/>
</dbReference>
<dbReference type="Proteomes" id="UP000542342">
    <property type="component" value="Unassembled WGS sequence"/>
</dbReference>
<feature type="domain" description="Phospholipid/glycerol acyltransferase" evidence="1">
    <location>
        <begin position="62"/>
        <end position="180"/>
    </location>
</feature>
<evidence type="ECO:0000313" key="2">
    <source>
        <dbReference type="EMBL" id="MBA2225098.1"/>
    </source>
</evidence>
<keyword evidence="2" id="KW-0012">Acyltransferase</keyword>
<dbReference type="GO" id="GO:0016746">
    <property type="term" value="F:acyltransferase activity"/>
    <property type="evidence" value="ECO:0007669"/>
    <property type="project" value="UniProtKB-KW"/>
</dbReference>
<dbReference type="InterPro" id="IPR002123">
    <property type="entry name" value="Plipid/glycerol_acylTrfase"/>
</dbReference>
<reference evidence="2 3" key="1">
    <citation type="submission" date="2020-07" db="EMBL/GenBank/DDBJ databases">
        <title>Thermogemmata thermophila gen. nov., sp. nov., a novel moderate thermophilic planctomycete from a Kamchatka hot spring.</title>
        <authorList>
            <person name="Elcheninov A.G."/>
            <person name="Podosokorskaya O.A."/>
            <person name="Kovaleva O.L."/>
            <person name="Novikov A."/>
            <person name="Bonch-Osmolovskaya E.A."/>
            <person name="Toshchakov S.V."/>
            <person name="Kublanov I.V."/>
        </authorList>
    </citation>
    <scope>NUCLEOTIDE SEQUENCE [LARGE SCALE GENOMIC DNA]</scope>
    <source>
        <strain evidence="2 3">2918</strain>
    </source>
</reference>
<keyword evidence="3" id="KW-1185">Reference proteome</keyword>
<gene>
    <name evidence="2" type="ORF">H0921_02865</name>
</gene>
<dbReference type="CDD" id="cd06551">
    <property type="entry name" value="LPLAT"/>
    <property type="match status" value="1"/>
</dbReference>
<sequence>MTVGSAAIRDQAPSRLREPPRRWQWLIRGFRRYVRRYLARHFHAVRLSRSGSPLPMDSSLPLLVVLNHPSWWDPLIGVFLSGLLPQYEHFAFIDAKALGRYRFLSRLGFLGIELDTYRGAADFLRYGISLLSRPGHAVWVTAQGRFADVRTRPLTLEPGVGHLAARLNQGLILPVALEYPFWTERTPEALIRIGTPLAIESAPSGRSAQEWTEIITKALEQTMDALAAEAIRQQAERFATLLSGRTGVGGWYESWQRVRAFFKGETYRPEHASIMHREDSGSVS</sequence>
<protein>
    <submittedName>
        <fullName evidence="2">Acyltransferase</fullName>
    </submittedName>
</protein>
<keyword evidence="2" id="KW-0808">Transferase</keyword>
<dbReference type="RefSeq" id="WP_194536495.1">
    <property type="nucleotide sequence ID" value="NZ_JACEFB010000001.1"/>
</dbReference>
<dbReference type="AlphaFoldDB" id="A0A7V9AAJ7"/>
<proteinExistence type="predicted"/>
<accession>A0A7V9AAJ7</accession>